<feature type="transmembrane region" description="Helical" evidence="9">
    <location>
        <begin position="6"/>
        <end position="28"/>
    </location>
</feature>
<dbReference type="PANTHER" id="PTHR33778:SF3">
    <property type="entry name" value="PROTEIN MGTC"/>
    <property type="match status" value="1"/>
</dbReference>
<feature type="transmembrane region" description="Helical" evidence="9">
    <location>
        <begin position="40"/>
        <end position="57"/>
    </location>
</feature>
<feature type="transmembrane region" description="Helical" evidence="9">
    <location>
        <begin position="93"/>
        <end position="110"/>
    </location>
</feature>
<keyword evidence="4" id="KW-1003">Cell membrane</keyword>
<evidence type="ECO:0000256" key="2">
    <source>
        <dbReference type="ARBA" id="ARBA00009298"/>
    </source>
</evidence>
<dbReference type="Gene3D" id="3.30.70.260">
    <property type="match status" value="1"/>
</dbReference>
<dbReference type="InterPro" id="IPR049177">
    <property type="entry name" value="MgtC_SapB_SrpB_YhiD_N"/>
</dbReference>
<evidence type="ECO:0000256" key="5">
    <source>
        <dbReference type="ARBA" id="ARBA00022692"/>
    </source>
</evidence>
<keyword evidence="5 9" id="KW-0812">Transmembrane</keyword>
<sequence>MAERAMLVSLAAATFNMSVALGCGALIGMERQIRQRKAGLRTNALVALGAAAFVVFSMTHDTDTSPSRVAAQVVSGIGFLGAGIIFRDGLNVHGLTTAATMWCAAAVGVLAGGGYWAHALVTTALVVFVNLGLRPFVQWLKRKTGAKGAALRHYSVAIACGPERESDVRTLMMRTLGMGGWQVAELALERIDGGDSVRLVADVSAVTKTEHDLEQLVSRLAVEPGLKSVRWQVMDEA</sequence>
<keyword evidence="7 9" id="KW-0472">Membrane</keyword>
<evidence type="ECO:0000313" key="12">
    <source>
        <dbReference type="EMBL" id="MEH7826867.1"/>
    </source>
</evidence>
<accession>A0ABU8BRJ2</accession>
<proteinExistence type="inferred from homology"/>
<comment type="function">
    <text evidence="8">Virulence factor required for growth in low Mg(2+) medium and for intramacrophage survival. May be involved in regulating membrane potential by activating Na(+)/K(+)-ATPase.</text>
</comment>
<comment type="subcellular location">
    <subcellularLocation>
        <location evidence="9">Cell inner membrane</location>
        <topology evidence="9">Multi-pass membrane protein</topology>
    </subcellularLocation>
    <subcellularLocation>
        <location evidence="1">Cell membrane</location>
        <topology evidence="1">Multi-pass membrane protein</topology>
    </subcellularLocation>
</comment>
<gene>
    <name evidence="12" type="ORF">V6590_01765</name>
</gene>
<dbReference type="InterPro" id="IPR003416">
    <property type="entry name" value="MgtC/SapB/SrpB/YhiD_fam"/>
</dbReference>
<evidence type="ECO:0000259" key="10">
    <source>
        <dbReference type="Pfam" id="PF02308"/>
    </source>
</evidence>
<dbReference type="Pfam" id="PF21770">
    <property type="entry name" value="MgtC_SapB_C"/>
    <property type="match status" value="1"/>
</dbReference>
<dbReference type="PRINTS" id="PR01837">
    <property type="entry name" value="MGTCSAPBPROT"/>
</dbReference>
<evidence type="ECO:0000256" key="3">
    <source>
        <dbReference type="ARBA" id="ARBA00013833"/>
    </source>
</evidence>
<comment type="similarity">
    <text evidence="2 9">Belongs to the MgtC/SapB family.</text>
</comment>
<feature type="transmembrane region" description="Helical" evidence="9">
    <location>
        <begin position="116"/>
        <end position="133"/>
    </location>
</feature>
<evidence type="ECO:0000259" key="11">
    <source>
        <dbReference type="Pfam" id="PF21770"/>
    </source>
</evidence>
<organism evidence="12 13">
    <name type="scientific">Gemmobacter denitrificans</name>
    <dbReference type="NCBI Taxonomy" id="3123040"/>
    <lineage>
        <taxon>Bacteria</taxon>
        <taxon>Pseudomonadati</taxon>
        <taxon>Pseudomonadota</taxon>
        <taxon>Alphaproteobacteria</taxon>
        <taxon>Rhodobacterales</taxon>
        <taxon>Paracoccaceae</taxon>
        <taxon>Gemmobacter</taxon>
    </lineage>
</organism>
<feature type="domain" description="MgtC-like C-terminal" evidence="11">
    <location>
        <begin position="154"/>
        <end position="231"/>
    </location>
</feature>
<name>A0ABU8BRJ2_9RHOB</name>
<evidence type="ECO:0000256" key="6">
    <source>
        <dbReference type="ARBA" id="ARBA00022989"/>
    </source>
</evidence>
<evidence type="ECO:0000256" key="1">
    <source>
        <dbReference type="ARBA" id="ARBA00004651"/>
    </source>
</evidence>
<evidence type="ECO:0000256" key="9">
    <source>
        <dbReference type="RuleBase" id="RU365041"/>
    </source>
</evidence>
<dbReference type="EMBL" id="JBALHR010000001">
    <property type="protein sequence ID" value="MEH7826867.1"/>
    <property type="molecule type" value="Genomic_DNA"/>
</dbReference>
<dbReference type="Pfam" id="PF02308">
    <property type="entry name" value="MgtC"/>
    <property type="match status" value="1"/>
</dbReference>
<reference evidence="12" key="1">
    <citation type="submission" date="2024-02" db="EMBL/GenBank/DDBJ databases">
        <title>Genome sequences of strain Gemmobacter sp. JM10B15.</title>
        <authorList>
            <person name="Zhang M."/>
        </authorList>
    </citation>
    <scope>NUCLEOTIDE SEQUENCE</scope>
    <source>
        <strain evidence="12">JM10B15</strain>
    </source>
</reference>
<dbReference type="InterPro" id="IPR048640">
    <property type="entry name" value="MgtC-like_C"/>
</dbReference>
<keyword evidence="13" id="KW-1185">Reference proteome</keyword>
<evidence type="ECO:0000313" key="13">
    <source>
        <dbReference type="Proteomes" id="UP001431963"/>
    </source>
</evidence>
<feature type="transmembrane region" description="Helical" evidence="9">
    <location>
        <begin position="69"/>
        <end position="86"/>
    </location>
</feature>
<keyword evidence="6 9" id="KW-1133">Transmembrane helix</keyword>
<evidence type="ECO:0000256" key="7">
    <source>
        <dbReference type="ARBA" id="ARBA00023136"/>
    </source>
</evidence>
<comment type="caution">
    <text evidence="12">The sequence shown here is derived from an EMBL/GenBank/DDBJ whole genome shotgun (WGS) entry which is preliminary data.</text>
</comment>
<dbReference type="PROSITE" id="PS51257">
    <property type="entry name" value="PROKAR_LIPOPROTEIN"/>
    <property type="match status" value="1"/>
</dbReference>
<keyword evidence="9" id="KW-0997">Cell inner membrane</keyword>
<evidence type="ECO:0000256" key="8">
    <source>
        <dbReference type="ARBA" id="ARBA00025369"/>
    </source>
</evidence>
<protein>
    <recommendedName>
        <fullName evidence="3 9">Protein MgtC</fullName>
    </recommendedName>
</protein>
<dbReference type="PANTHER" id="PTHR33778">
    <property type="entry name" value="PROTEIN MGTC"/>
    <property type="match status" value="1"/>
</dbReference>
<evidence type="ECO:0000256" key="4">
    <source>
        <dbReference type="ARBA" id="ARBA00022475"/>
    </source>
</evidence>
<dbReference type="Proteomes" id="UP001431963">
    <property type="component" value="Unassembled WGS sequence"/>
</dbReference>
<feature type="domain" description="MgtC/SapB/SrpB/YhiD N-terminal" evidence="10">
    <location>
        <begin position="18"/>
        <end position="137"/>
    </location>
</feature>